<evidence type="ECO:0000256" key="2">
    <source>
        <dbReference type="ARBA" id="ARBA00006936"/>
    </source>
</evidence>
<dbReference type="SUPFAM" id="SSF52518">
    <property type="entry name" value="Thiamin diphosphate-binding fold (THDP-binding)"/>
    <property type="match status" value="2"/>
</dbReference>
<dbReference type="PANTHER" id="PTHR23152">
    <property type="entry name" value="2-OXOGLUTARATE DEHYDROGENASE"/>
    <property type="match status" value="1"/>
</dbReference>
<dbReference type="Gene3D" id="3.40.50.12470">
    <property type="match status" value="1"/>
</dbReference>
<evidence type="ECO:0000256" key="3">
    <source>
        <dbReference type="ARBA" id="ARBA00012280"/>
    </source>
</evidence>
<evidence type="ECO:0000313" key="10">
    <source>
        <dbReference type="EMBL" id="CCC94750.1"/>
    </source>
</evidence>
<comment type="function">
    <text evidence="6">The 2-oxoglutarate dehydrogenase complex catalyzes the overall conversion of 2-oxoglutarate to succinyl-CoA and CO(2). It contains multiple copies of three enzymatic components: 2-oxoglutarate dehydrogenase (E1), dihydrolipoamide succinyltransferase (E2) and lipoamide dehydrogenase (E3).</text>
</comment>
<proteinExistence type="inferred from homology"/>
<dbReference type="VEuPathDB" id="TriTrypDB:TcIL3000.11.1340"/>
<dbReference type="EMBL" id="HE575324">
    <property type="protein sequence ID" value="CCC94750.1"/>
    <property type="molecule type" value="Genomic_DNA"/>
</dbReference>
<dbReference type="Gene3D" id="3.40.50.11610">
    <property type="entry name" value="Multifunctional 2-oxoglutarate metabolism enzyme, C-terminal domain"/>
    <property type="match status" value="1"/>
</dbReference>
<dbReference type="SMART" id="SM00861">
    <property type="entry name" value="Transket_pyr"/>
    <property type="match status" value="1"/>
</dbReference>
<dbReference type="GO" id="GO:0004591">
    <property type="term" value="F:oxoglutarate dehydrogenase (succinyl-transferring) activity"/>
    <property type="evidence" value="ECO:0007669"/>
    <property type="project" value="UniProtKB-EC"/>
</dbReference>
<dbReference type="NCBIfam" id="NF006914">
    <property type="entry name" value="PRK09404.1"/>
    <property type="match status" value="1"/>
</dbReference>
<comment type="cofactor">
    <cofactor evidence="1">
        <name>thiamine diphosphate</name>
        <dbReference type="ChEBI" id="CHEBI:58937"/>
    </cofactor>
</comment>
<sequence length="1008" mass="112182">MMRRIIMCGSSVLQPIGSAKQYTDAKTVRKPHSYDQAINAENQGYIEELLAQYERDSSSVDSSWVPILENICKGPLDKPVVSQFARPVKNAPMNDKERRDNMAAVWMVTSFEKYGHHYAKVNPLMGLEGTWRGNDSLLNLHPSTFGFTDGDLAKTFPLHIGGGLKEAFGGAIKEATLQQIVDQLKRMYCGSIGFEFLPAGDDRIREWFHREIIEALNPLSTEERLNILDDVVKSCGFEQFIQLKYGTQLRFGLDGGEALVPLMTALMQEASELGVTSFIQGMAHRGRLNVLANVNAKPLADILSEFEGKVRTGPVAPLGDNKYHLGARETVQLRNGKLVNYNMLCNPSHLEAMDPLVLGKTRARMVAENDVECVKTLPILSHGDAAISALGMGHEIMGLWNLEHYRVGGTVHIIINNQVGFTTDSADARGGKYCSDISRIHNIPVLHVNGNDVEACVRAARIAARFRQTFHHDIIIDLVCYRRNGHNEADLPDFTQPQMYQTIRSLPLLVDLYSNALVEEGVVSKEDTKTKRKEFETRMRDAYETAISSPDFTKVIPTFNGGSTGSNSGTFGVETTEEKLPQAVVTGVDVETLRKVGMHITTIPSEMQKVHPVVQRTYAGRQKAIVSGEGIEWCLAELLAFGTTSLEGIHVRLAGEDVERGTFTQRHAAVTDLENNEKYMPVTTLNKDQALVTICNSSLSEFGVAGFELGYNCMDPRGLTVWEAQFGDFANGAQVIFDQFLCCGEEKWNAKYSLVLSLPHGYSGAGPEHSSARIERYLQLSNDTDKVPHDFRSGNPEQLLEARIQQFNWQVCYPSTPANYFHMLRRQVKRVGPKPLVFFFSKARLRAPNVSSLAEISTGTAFRAVIDTAANDAIVARKVLFCAGQIESIVDERRKKLQGENPGVHDDVVLVKLEQLSPFPWEQVGELIDKYHSRNPQVQFAWLQEEPKNMGPWAYVRPRLQRLLRHLGVAGPSDFLPYIGRVTAASPSTGYTTVHMEEEAEIVRLALA</sequence>
<dbReference type="GO" id="GO:0005739">
    <property type="term" value="C:mitochondrion"/>
    <property type="evidence" value="ECO:0007669"/>
    <property type="project" value="TreeGrafter"/>
</dbReference>
<dbReference type="InterPro" id="IPR032106">
    <property type="entry name" value="2-oxogl_dehyd_N"/>
</dbReference>
<dbReference type="EC" id="1.2.4.2" evidence="3"/>
<dbReference type="PANTHER" id="PTHR23152:SF4">
    <property type="entry name" value="2-OXOADIPATE DEHYDROGENASE COMPLEX COMPONENT E1"/>
    <property type="match status" value="1"/>
</dbReference>
<evidence type="ECO:0000259" key="9">
    <source>
        <dbReference type="SMART" id="SM00861"/>
    </source>
</evidence>
<dbReference type="Pfam" id="PF02779">
    <property type="entry name" value="Transket_pyr"/>
    <property type="match status" value="1"/>
</dbReference>
<evidence type="ECO:0000256" key="5">
    <source>
        <dbReference type="ARBA" id="ARBA00023052"/>
    </source>
</evidence>
<feature type="domain" description="Transketolase-like pyrimidine-binding" evidence="9">
    <location>
        <begin position="631"/>
        <end position="847"/>
    </location>
</feature>
<dbReference type="NCBIfam" id="TIGR00239">
    <property type="entry name" value="2oxo_dh_E1"/>
    <property type="match status" value="1"/>
</dbReference>
<dbReference type="PIRSF" id="PIRSF000157">
    <property type="entry name" value="Oxoglu_dh_E1"/>
    <property type="match status" value="1"/>
</dbReference>
<dbReference type="Pfam" id="PF16078">
    <property type="entry name" value="2-oxogl_dehyd_N"/>
    <property type="match status" value="1"/>
</dbReference>
<keyword evidence="4" id="KW-0560">Oxidoreductase</keyword>
<evidence type="ECO:0000256" key="1">
    <source>
        <dbReference type="ARBA" id="ARBA00001964"/>
    </source>
</evidence>
<dbReference type="Pfam" id="PF00676">
    <property type="entry name" value="E1_dh"/>
    <property type="match status" value="1"/>
</dbReference>
<dbReference type="InterPro" id="IPR029061">
    <property type="entry name" value="THDP-binding"/>
</dbReference>
<keyword evidence="5" id="KW-0786">Thiamine pyrophosphate</keyword>
<protein>
    <recommendedName>
        <fullName evidence="7">2-oxoglutarate dehydrogenase, mitochondrial</fullName>
        <ecNumber evidence="3">1.2.4.2</ecNumber>
    </recommendedName>
    <alternativeName>
        <fullName evidence="8">2-oxoglutarate dehydrogenase complex component E1</fullName>
    </alternativeName>
</protein>
<dbReference type="Gene3D" id="1.10.287.1150">
    <property type="entry name" value="TPP helical domain"/>
    <property type="match status" value="1"/>
</dbReference>
<dbReference type="GO" id="GO:0045252">
    <property type="term" value="C:oxoglutarate dehydrogenase complex"/>
    <property type="evidence" value="ECO:0007669"/>
    <property type="project" value="TreeGrafter"/>
</dbReference>
<dbReference type="GO" id="GO:0030976">
    <property type="term" value="F:thiamine pyrophosphate binding"/>
    <property type="evidence" value="ECO:0007669"/>
    <property type="project" value="InterPro"/>
</dbReference>
<dbReference type="CDD" id="cd02016">
    <property type="entry name" value="TPP_E1_OGDC_like"/>
    <property type="match status" value="1"/>
</dbReference>
<evidence type="ECO:0000256" key="7">
    <source>
        <dbReference type="ARBA" id="ARBA00040267"/>
    </source>
</evidence>
<gene>
    <name evidence="10" type="ORF">TCIL3000_11_1340</name>
</gene>
<evidence type="ECO:0000256" key="4">
    <source>
        <dbReference type="ARBA" id="ARBA00023002"/>
    </source>
</evidence>
<evidence type="ECO:0000256" key="8">
    <source>
        <dbReference type="ARBA" id="ARBA00042984"/>
    </source>
</evidence>
<reference evidence="10" key="1">
    <citation type="journal article" date="2012" name="Proc. Natl. Acad. Sci. U.S.A.">
        <title>Antigenic diversity is generated by distinct evolutionary mechanisms in African trypanosome species.</title>
        <authorList>
            <person name="Jackson A.P."/>
            <person name="Berry A."/>
            <person name="Aslett M."/>
            <person name="Allison H.C."/>
            <person name="Burton P."/>
            <person name="Vavrova-Anderson J."/>
            <person name="Brown R."/>
            <person name="Browne H."/>
            <person name="Corton N."/>
            <person name="Hauser H."/>
            <person name="Gamble J."/>
            <person name="Gilderthorp R."/>
            <person name="Marcello L."/>
            <person name="McQuillan J."/>
            <person name="Otto T.D."/>
            <person name="Quail M.A."/>
            <person name="Sanders M.J."/>
            <person name="van Tonder A."/>
            <person name="Ginger M.L."/>
            <person name="Field M.C."/>
            <person name="Barry J.D."/>
            <person name="Hertz-Fowler C."/>
            <person name="Berriman M."/>
        </authorList>
    </citation>
    <scope>NUCLEOTIDE SEQUENCE</scope>
    <source>
        <strain evidence="10">IL3000</strain>
    </source>
</reference>
<evidence type="ECO:0000256" key="6">
    <source>
        <dbReference type="ARBA" id="ARBA00037426"/>
    </source>
</evidence>
<organism evidence="10">
    <name type="scientific">Trypanosoma congolense (strain IL3000)</name>
    <dbReference type="NCBI Taxonomy" id="1068625"/>
    <lineage>
        <taxon>Eukaryota</taxon>
        <taxon>Discoba</taxon>
        <taxon>Euglenozoa</taxon>
        <taxon>Kinetoplastea</taxon>
        <taxon>Metakinetoplastina</taxon>
        <taxon>Trypanosomatida</taxon>
        <taxon>Trypanosomatidae</taxon>
        <taxon>Trypanosoma</taxon>
        <taxon>Nannomonas</taxon>
    </lineage>
</organism>
<dbReference type="AlphaFoldDB" id="G0UZD1"/>
<dbReference type="Pfam" id="PF16870">
    <property type="entry name" value="OxoGdeHyase_C"/>
    <property type="match status" value="1"/>
</dbReference>
<dbReference type="InterPro" id="IPR001017">
    <property type="entry name" value="DH_E1"/>
</dbReference>
<dbReference type="InterPro" id="IPR005475">
    <property type="entry name" value="Transketolase-like_Pyr-bd"/>
</dbReference>
<dbReference type="InterPro" id="IPR042179">
    <property type="entry name" value="KGD_C_sf"/>
</dbReference>
<dbReference type="Gene3D" id="3.40.50.970">
    <property type="match status" value="1"/>
</dbReference>
<comment type="similarity">
    <text evidence="2">Belongs to the alpha-ketoglutarate dehydrogenase family.</text>
</comment>
<dbReference type="InterPro" id="IPR031717">
    <property type="entry name" value="ODO-1/KGD_C"/>
</dbReference>
<dbReference type="InterPro" id="IPR011603">
    <property type="entry name" value="2oxoglutarate_DH_E1"/>
</dbReference>
<dbReference type="GO" id="GO:0006099">
    <property type="term" value="P:tricarboxylic acid cycle"/>
    <property type="evidence" value="ECO:0007669"/>
    <property type="project" value="TreeGrafter"/>
</dbReference>
<accession>G0UZD1</accession>
<name>G0UZD1_TRYCI</name>